<sequence>MWPMWCLNLFCRASLEIAKDLPAVPLAAKQGAGGCMAGHPVPFSSWTASFSTLLAKIGHGGGAACCRVLQEAVQAENGTHRGLASPPPCPILASSVLEKASPRVSSPQPVHGGELQC</sequence>
<organism evidence="2">
    <name type="scientific">Micrurus lemniscatus lemniscatus</name>
    <dbReference type="NCBI Taxonomy" id="129467"/>
    <lineage>
        <taxon>Eukaryota</taxon>
        <taxon>Metazoa</taxon>
        <taxon>Chordata</taxon>
        <taxon>Craniata</taxon>
        <taxon>Vertebrata</taxon>
        <taxon>Euteleostomi</taxon>
        <taxon>Lepidosauria</taxon>
        <taxon>Squamata</taxon>
        <taxon>Bifurcata</taxon>
        <taxon>Unidentata</taxon>
        <taxon>Episquamata</taxon>
        <taxon>Toxicofera</taxon>
        <taxon>Serpentes</taxon>
        <taxon>Colubroidea</taxon>
        <taxon>Elapidae</taxon>
        <taxon>Elapinae</taxon>
        <taxon>Micrurus</taxon>
    </lineage>
</organism>
<dbReference type="AlphaFoldDB" id="A0A2D4JLT8"/>
<feature type="chain" id="PRO_5013602180" evidence="1">
    <location>
        <begin position="19"/>
        <end position="117"/>
    </location>
</feature>
<dbReference type="EMBL" id="IACK01220886">
    <property type="protein sequence ID" value="LAA97353.1"/>
    <property type="molecule type" value="Transcribed_RNA"/>
</dbReference>
<proteinExistence type="predicted"/>
<evidence type="ECO:0000313" key="2">
    <source>
        <dbReference type="EMBL" id="LAA97353.1"/>
    </source>
</evidence>
<reference evidence="2" key="2">
    <citation type="submission" date="2017-11" db="EMBL/GenBank/DDBJ databases">
        <title>Coralsnake Venomics: Analyses of Venom Gland Transcriptomes and Proteomes of Six Brazilian Taxa.</title>
        <authorList>
            <person name="Aird S.D."/>
            <person name="Jorge da Silva N."/>
            <person name="Qiu L."/>
            <person name="Villar-Briones A."/>
            <person name="Aparecida-Saddi V."/>
            <person name="Campos-Telles M.P."/>
            <person name="Grau M."/>
            <person name="Mikheyev A.S."/>
        </authorList>
    </citation>
    <scope>NUCLEOTIDE SEQUENCE</scope>
    <source>
        <tissue evidence="2">Venom_gland</tissue>
    </source>
</reference>
<protein>
    <submittedName>
        <fullName evidence="2">Uncharacterized protein</fullName>
    </submittedName>
</protein>
<feature type="signal peptide" evidence="1">
    <location>
        <begin position="1"/>
        <end position="18"/>
    </location>
</feature>
<keyword evidence="1" id="KW-0732">Signal</keyword>
<accession>A0A2D4JLT8</accession>
<name>A0A2D4JLT8_MICLE</name>
<reference evidence="2" key="1">
    <citation type="submission" date="2017-07" db="EMBL/GenBank/DDBJ databases">
        <authorList>
            <person name="Mikheyev A."/>
            <person name="Grau M."/>
        </authorList>
    </citation>
    <scope>NUCLEOTIDE SEQUENCE</scope>
    <source>
        <tissue evidence="2">Venom_gland</tissue>
    </source>
</reference>
<evidence type="ECO:0000256" key="1">
    <source>
        <dbReference type="SAM" id="SignalP"/>
    </source>
</evidence>